<comment type="subcellular location">
    <subcellularLocation>
        <location evidence="1">Endomembrane system</location>
        <topology evidence="1">Multi-pass membrane protein</topology>
    </subcellularLocation>
    <subcellularLocation>
        <location evidence="5">Membrane</location>
        <topology evidence="5">Multi-pass membrane protein</topology>
    </subcellularLocation>
</comment>
<comment type="caution">
    <text evidence="9">The sequence shown here is derived from an EMBL/GenBank/DDBJ whole genome shotgun (WGS) entry which is preliminary data.</text>
</comment>
<name>A0A9X0W527_9GAMM</name>
<evidence type="ECO:0000256" key="1">
    <source>
        <dbReference type="ARBA" id="ARBA00004127"/>
    </source>
</evidence>
<keyword evidence="2 5" id="KW-0812">Transmembrane</keyword>
<proteinExistence type="predicted"/>
<evidence type="ECO:0000259" key="7">
    <source>
        <dbReference type="Pfam" id="PF00361"/>
    </source>
</evidence>
<organism evidence="9 10">
    <name type="scientific">Lamprobacter modestohalophilus</name>
    <dbReference type="NCBI Taxonomy" id="1064514"/>
    <lineage>
        <taxon>Bacteria</taxon>
        <taxon>Pseudomonadati</taxon>
        <taxon>Pseudomonadota</taxon>
        <taxon>Gammaproteobacteria</taxon>
        <taxon>Chromatiales</taxon>
        <taxon>Chromatiaceae</taxon>
        <taxon>Lamprobacter</taxon>
    </lineage>
</organism>
<evidence type="ECO:0000256" key="6">
    <source>
        <dbReference type="SAM" id="Phobius"/>
    </source>
</evidence>
<dbReference type="AlphaFoldDB" id="A0A9X0W527"/>
<feature type="transmembrane region" description="Helical" evidence="6">
    <location>
        <begin position="74"/>
        <end position="101"/>
    </location>
</feature>
<keyword evidence="4 6" id="KW-0472">Membrane</keyword>
<dbReference type="Proteomes" id="UP001138768">
    <property type="component" value="Unassembled WGS sequence"/>
</dbReference>
<feature type="transmembrane region" description="Helical" evidence="6">
    <location>
        <begin position="6"/>
        <end position="24"/>
    </location>
</feature>
<dbReference type="InterPro" id="IPR001750">
    <property type="entry name" value="ND/Mrp_TM"/>
</dbReference>
<feature type="transmembrane region" description="Helical" evidence="6">
    <location>
        <begin position="278"/>
        <end position="296"/>
    </location>
</feature>
<feature type="transmembrane region" description="Helical" evidence="6">
    <location>
        <begin position="379"/>
        <end position="402"/>
    </location>
</feature>
<evidence type="ECO:0000256" key="2">
    <source>
        <dbReference type="ARBA" id="ARBA00022692"/>
    </source>
</evidence>
<feature type="transmembrane region" description="Helical" evidence="6">
    <location>
        <begin position="36"/>
        <end position="54"/>
    </location>
</feature>
<reference evidence="9 10" key="1">
    <citation type="journal article" date="2020" name="Microorganisms">
        <title>Osmotic Adaptation and Compatible Solute Biosynthesis of Phototrophic Bacteria as Revealed from Genome Analyses.</title>
        <authorList>
            <person name="Imhoff J.F."/>
            <person name="Rahn T."/>
            <person name="Kunzel S."/>
            <person name="Keller A."/>
            <person name="Neulinger S.C."/>
        </authorList>
    </citation>
    <scope>NUCLEOTIDE SEQUENCE [LARGE SCALE GENOMIC DNA]</scope>
    <source>
        <strain evidence="9 10">DSM 25653</strain>
    </source>
</reference>
<feature type="transmembrane region" description="Helical" evidence="6">
    <location>
        <begin position="463"/>
        <end position="485"/>
    </location>
</feature>
<dbReference type="InterPro" id="IPR050616">
    <property type="entry name" value="CPA3_Na-H_Antiporter_A"/>
</dbReference>
<keyword evidence="10" id="KW-1185">Reference proteome</keyword>
<dbReference type="PANTHER" id="PTHR43373:SF1">
    <property type="entry name" value="NA(+)_H(+) ANTIPORTER SUBUNIT A"/>
    <property type="match status" value="1"/>
</dbReference>
<evidence type="ECO:0000259" key="8">
    <source>
        <dbReference type="Pfam" id="PF00662"/>
    </source>
</evidence>
<evidence type="ECO:0000313" key="10">
    <source>
        <dbReference type="Proteomes" id="UP001138768"/>
    </source>
</evidence>
<sequence>MSTMSALLPLATLASSLLTAAVIFMLPEQAVRTRTALNLAAALIKLVLVIWMARGLVAGEVYAVEFAVVEGLSFVLRVDALGLTFAGLSSLLWLFTTIYAIGYLEDSPNRRRFFGFFSLCVASTLGISLAGNLFTLLIFYELLTLSTYPLVAHRGTPQALAAATVYLRYTLSAGLVLMIGMVALQVLAGDLRFGQREFLAALGPEARPWLIGLFWLLTLGFGVKAALVPLHGWLPRAMVAPAPVSALLHAVAVVKAGAFGIVRLVYDVYGIAFSASLGVLDGLVVIASVTIVYGSLRALAQQELKPRLAYSTVSQVSYIVLGIGLFGPLGTIAALAHLLHQGLMKVTLFFCAGNYAEELGIHRIDELDGVGRRMPLSSLAFTIGALGMIGMPPVVGFISKWMLGMGAMQAEMPWVIAVLVASTLLNAAYFLPILNRLWFRPGPAHGIGTWPAERAPSRLETSVWLLLPALATALLSLLAGMLAGLPFSPLQWATRVVEQTYLMP</sequence>
<feature type="transmembrane region" description="Helical" evidence="6">
    <location>
        <begin position="414"/>
        <end position="434"/>
    </location>
</feature>
<feature type="transmembrane region" description="Helical" evidence="6">
    <location>
        <begin position="209"/>
        <end position="234"/>
    </location>
</feature>
<dbReference type="EMBL" id="NRRY01000001">
    <property type="protein sequence ID" value="MBK1616912.1"/>
    <property type="molecule type" value="Genomic_DNA"/>
</dbReference>
<feature type="transmembrane region" description="Helical" evidence="6">
    <location>
        <begin position="246"/>
        <end position="266"/>
    </location>
</feature>
<evidence type="ECO:0000256" key="5">
    <source>
        <dbReference type="RuleBase" id="RU000320"/>
    </source>
</evidence>
<dbReference type="PRINTS" id="PR01434">
    <property type="entry name" value="NADHDHGNASE5"/>
</dbReference>
<feature type="transmembrane region" description="Helical" evidence="6">
    <location>
        <begin position="316"/>
        <end position="339"/>
    </location>
</feature>
<evidence type="ECO:0000256" key="4">
    <source>
        <dbReference type="ARBA" id="ARBA00023136"/>
    </source>
</evidence>
<dbReference type="Pfam" id="PF00361">
    <property type="entry name" value="Proton_antipo_M"/>
    <property type="match status" value="1"/>
</dbReference>
<feature type="transmembrane region" description="Helical" evidence="6">
    <location>
        <begin position="166"/>
        <end position="188"/>
    </location>
</feature>
<keyword evidence="3 6" id="KW-1133">Transmembrane helix</keyword>
<dbReference type="InterPro" id="IPR001516">
    <property type="entry name" value="Proton_antipo_N"/>
</dbReference>
<feature type="domain" description="NADH:quinone oxidoreductase/Mrp antiporter transmembrane" evidence="7">
    <location>
        <begin position="130"/>
        <end position="424"/>
    </location>
</feature>
<dbReference type="GO" id="GO:0016020">
    <property type="term" value="C:membrane"/>
    <property type="evidence" value="ECO:0007669"/>
    <property type="project" value="UniProtKB-SubCell"/>
</dbReference>
<feature type="transmembrane region" description="Helical" evidence="6">
    <location>
        <begin position="113"/>
        <end position="140"/>
    </location>
</feature>
<accession>A0A9X0W527</accession>
<dbReference type="PANTHER" id="PTHR43373">
    <property type="entry name" value="NA(+)/H(+) ANTIPORTER SUBUNIT"/>
    <property type="match status" value="1"/>
</dbReference>
<dbReference type="GO" id="GO:0012505">
    <property type="term" value="C:endomembrane system"/>
    <property type="evidence" value="ECO:0007669"/>
    <property type="project" value="UniProtKB-SubCell"/>
</dbReference>
<evidence type="ECO:0000313" key="9">
    <source>
        <dbReference type="EMBL" id="MBK1616912.1"/>
    </source>
</evidence>
<protein>
    <submittedName>
        <fullName evidence="9">Proton-conducting membrane transporter</fullName>
    </submittedName>
</protein>
<dbReference type="Pfam" id="PF00662">
    <property type="entry name" value="Proton_antipo_N"/>
    <property type="match status" value="1"/>
</dbReference>
<feature type="domain" description="NADH-Ubiquinone oxidoreductase (complex I) chain 5 N-terminal" evidence="8">
    <location>
        <begin position="72"/>
        <end position="114"/>
    </location>
</feature>
<evidence type="ECO:0000256" key="3">
    <source>
        <dbReference type="ARBA" id="ARBA00022989"/>
    </source>
</evidence>
<gene>
    <name evidence="9" type="ORF">CKO42_00280</name>
</gene>